<feature type="region of interest" description="Disordered" evidence="1">
    <location>
        <begin position="1"/>
        <end position="23"/>
    </location>
</feature>
<dbReference type="Proteomes" id="UP000663880">
    <property type="component" value="Unassembled WGS sequence"/>
</dbReference>
<evidence type="ECO:0000256" key="1">
    <source>
        <dbReference type="SAM" id="MobiDB-lite"/>
    </source>
</evidence>
<dbReference type="EMBL" id="CAJOBZ010000004">
    <property type="protein sequence ID" value="CAF4783055.1"/>
    <property type="molecule type" value="Genomic_DNA"/>
</dbReference>
<evidence type="ECO:0000313" key="3">
    <source>
        <dbReference type="Proteomes" id="UP000663880"/>
    </source>
</evidence>
<keyword evidence="3" id="KW-1185">Reference proteome</keyword>
<protein>
    <submittedName>
        <fullName evidence="2">Uncharacterized protein</fullName>
    </submittedName>
</protein>
<gene>
    <name evidence="2" type="ORF">PMACD_LOCUS2449</name>
</gene>
<dbReference type="OrthoDB" id="10330865at2759"/>
<evidence type="ECO:0000313" key="2">
    <source>
        <dbReference type="EMBL" id="CAF4783055.1"/>
    </source>
</evidence>
<proteinExistence type="predicted"/>
<organism evidence="2 3">
    <name type="scientific">Pieris macdunnoughi</name>
    <dbReference type="NCBI Taxonomy" id="345717"/>
    <lineage>
        <taxon>Eukaryota</taxon>
        <taxon>Metazoa</taxon>
        <taxon>Ecdysozoa</taxon>
        <taxon>Arthropoda</taxon>
        <taxon>Hexapoda</taxon>
        <taxon>Insecta</taxon>
        <taxon>Pterygota</taxon>
        <taxon>Neoptera</taxon>
        <taxon>Endopterygota</taxon>
        <taxon>Lepidoptera</taxon>
        <taxon>Glossata</taxon>
        <taxon>Ditrysia</taxon>
        <taxon>Papilionoidea</taxon>
        <taxon>Pieridae</taxon>
        <taxon>Pierinae</taxon>
        <taxon>Pieris</taxon>
    </lineage>
</organism>
<name>A0A821NEE7_9NEOP</name>
<sequence>MGIVWKVDEPTAESMSERGPRFGVKGEHGVAGCIRGNDRLGVNARRHAAARTGHPIDWSSATLYSTLMIQLPQTQ</sequence>
<dbReference type="AlphaFoldDB" id="A0A821NEE7"/>
<accession>A0A821NEE7</accession>
<reference evidence="2" key="1">
    <citation type="submission" date="2021-02" db="EMBL/GenBank/DDBJ databases">
        <authorList>
            <person name="Steward A R."/>
        </authorList>
    </citation>
    <scope>NUCLEOTIDE SEQUENCE</scope>
</reference>
<comment type="caution">
    <text evidence="2">The sequence shown here is derived from an EMBL/GenBank/DDBJ whole genome shotgun (WGS) entry which is preliminary data.</text>
</comment>